<evidence type="ECO:0000313" key="2">
    <source>
        <dbReference type="EMBL" id="AKE40030.1"/>
    </source>
</evidence>
<dbReference type="PANTHER" id="PTHR46889:SF4">
    <property type="entry name" value="TRANSPOSASE INSO FOR INSERTION SEQUENCE ELEMENT IS911B-RELATED"/>
    <property type="match status" value="1"/>
</dbReference>
<gene>
    <name evidence="2" type="ORF">UL81_10480</name>
</gene>
<organism evidence="2 3">
    <name type="scientific">Corynebacterium camporealensis</name>
    <dbReference type="NCBI Taxonomy" id="161896"/>
    <lineage>
        <taxon>Bacteria</taxon>
        <taxon>Bacillati</taxon>
        <taxon>Actinomycetota</taxon>
        <taxon>Actinomycetes</taxon>
        <taxon>Mycobacteriales</taxon>
        <taxon>Corynebacteriaceae</taxon>
        <taxon>Corynebacterium</taxon>
    </lineage>
</organism>
<comment type="function">
    <text evidence="1">Involved in the transposition of the insertion sequence.</text>
</comment>
<dbReference type="KEGG" id="ccj:UL81_10480"/>
<dbReference type="Proteomes" id="UP000033566">
    <property type="component" value="Chromosome"/>
</dbReference>
<dbReference type="PANTHER" id="PTHR46889">
    <property type="entry name" value="TRANSPOSASE INSF FOR INSERTION SEQUENCE IS3B-RELATED"/>
    <property type="match status" value="1"/>
</dbReference>
<dbReference type="GO" id="GO:0015074">
    <property type="term" value="P:DNA integration"/>
    <property type="evidence" value="ECO:0007669"/>
    <property type="project" value="InterPro"/>
</dbReference>
<dbReference type="GO" id="GO:0003676">
    <property type="term" value="F:nucleic acid binding"/>
    <property type="evidence" value="ECO:0007669"/>
    <property type="project" value="InterPro"/>
</dbReference>
<dbReference type="InterPro" id="IPR001584">
    <property type="entry name" value="Integrase_cat-core"/>
</dbReference>
<dbReference type="AlphaFoldDB" id="A0A0F6QYA5"/>
<reference evidence="2 3" key="1">
    <citation type="journal article" date="2015" name="Genome Announc.">
        <title>Complete Genome Sequence of Corynebacterium camporealensis DSM 44610, Isolated from the Milk of a Manchega Sheep with Subclinical Mastitis.</title>
        <authorList>
            <person name="Ruckert C."/>
            <person name="Albersmeier A."/>
            <person name="Winkler A."/>
            <person name="Tauch A."/>
        </authorList>
    </citation>
    <scope>NUCLEOTIDE SEQUENCE [LARGE SCALE GENOMIC DNA]</scope>
    <source>
        <strain evidence="2 3">DSM 44610</strain>
    </source>
</reference>
<dbReference type="Pfam" id="PF00665">
    <property type="entry name" value="rve"/>
    <property type="match status" value="1"/>
</dbReference>
<dbReference type="PROSITE" id="PS50994">
    <property type="entry name" value="INTEGRASE"/>
    <property type="match status" value="1"/>
</dbReference>
<sequence>MQREKANYSIKRMARLLKVSRSGFYKWVYKQWQRDCGEDRRQNYLEALDKQIKKIWDESDEVYGSPRITAELADYGFYPDRKTVAKRMRLMGIEGISPRRFAPVTTIQSEHGSNLPDLVKRLFDAGDINRVWLSDITYLRTGEGWLYLCVIRDGHSRRVLGWAMDSAQTTDLVERALRMAHTLRGEVPDGLVFHADRGCQFTSTQMWQVCQELGISQSVGRTGVCFDNAMSESFWSTLKTEFYDRSTWVTRDQACKAVAYWIEVVYNRRRRHSAIGMIPPVTFENQTTQEKTPTTAANTKAA</sequence>
<evidence type="ECO:0000313" key="3">
    <source>
        <dbReference type="Proteomes" id="UP000033566"/>
    </source>
</evidence>
<dbReference type="InterPro" id="IPR048020">
    <property type="entry name" value="Transpos_IS3"/>
</dbReference>
<dbReference type="Pfam" id="PF13276">
    <property type="entry name" value="HTH_21"/>
    <property type="match status" value="1"/>
</dbReference>
<evidence type="ECO:0000256" key="1">
    <source>
        <dbReference type="ARBA" id="ARBA00002286"/>
    </source>
</evidence>
<dbReference type="PATRIC" id="fig|161896.4.peg.2044"/>
<accession>A0A0F6QYA5</accession>
<dbReference type="InterPro" id="IPR050900">
    <property type="entry name" value="Transposase_IS3/IS150/IS904"/>
</dbReference>
<dbReference type="InterPro" id="IPR025948">
    <property type="entry name" value="HTH-like_dom"/>
</dbReference>
<name>A0A0F6QYA5_9CORY</name>
<keyword evidence="3" id="KW-1185">Reference proteome</keyword>
<dbReference type="HOGENOM" id="CLU_027402_4_2_11"/>
<protein>
    <submittedName>
        <fullName evidence="2">Transposase</fullName>
    </submittedName>
</protein>
<dbReference type="SUPFAM" id="SSF53098">
    <property type="entry name" value="Ribonuclease H-like"/>
    <property type="match status" value="1"/>
</dbReference>
<dbReference type="Pfam" id="PF13333">
    <property type="entry name" value="rve_2"/>
    <property type="match status" value="1"/>
</dbReference>
<dbReference type="InterPro" id="IPR012337">
    <property type="entry name" value="RNaseH-like_sf"/>
</dbReference>
<proteinExistence type="predicted"/>
<dbReference type="NCBIfam" id="NF033516">
    <property type="entry name" value="transpos_IS3"/>
    <property type="match status" value="1"/>
</dbReference>
<dbReference type="STRING" id="161896.UL81_10480"/>
<dbReference type="EMBL" id="CP011311">
    <property type="protein sequence ID" value="AKE40030.1"/>
    <property type="molecule type" value="Genomic_DNA"/>
</dbReference>
<dbReference type="InterPro" id="IPR036397">
    <property type="entry name" value="RNaseH_sf"/>
</dbReference>
<dbReference type="Gene3D" id="3.30.420.10">
    <property type="entry name" value="Ribonuclease H-like superfamily/Ribonuclease H"/>
    <property type="match status" value="1"/>
</dbReference>